<evidence type="ECO:0000313" key="2">
    <source>
        <dbReference type="EMBL" id="SDS76439.1"/>
    </source>
</evidence>
<proteinExistence type="predicted"/>
<evidence type="ECO:0000256" key="1">
    <source>
        <dbReference type="SAM" id="MobiDB-lite"/>
    </source>
</evidence>
<keyword evidence="3" id="KW-1185">Reference proteome</keyword>
<feature type="region of interest" description="Disordered" evidence="1">
    <location>
        <begin position="110"/>
        <end position="144"/>
    </location>
</feature>
<accession>A0A1H1UX75</accession>
<dbReference type="AlphaFoldDB" id="A0A1H1UX75"/>
<evidence type="ECO:0000313" key="3">
    <source>
        <dbReference type="Proteomes" id="UP000243904"/>
    </source>
</evidence>
<sequence length="184" mass="19876">MSRNELSEPEKREIPCKIPCYQGICPETGAISTASPAKHPPRLKLLTKPAWLGSCRTAPRHTAAAQGLSDHGYPHLSSWCRLLLAPPRFPQACHLPRPAACFAELENDEPPSGAPLAAQLDSGQRTGPDEGPYPSSTGRGSCRQADPMNALVAQGKYFRGMKLALAEIGRRYGGVRVEDADFKC</sequence>
<organism evidence="2 3">
    <name type="scientific">Bradyrhizobium canariense</name>
    <dbReference type="NCBI Taxonomy" id="255045"/>
    <lineage>
        <taxon>Bacteria</taxon>
        <taxon>Pseudomonadati</taxon>
        <taxon>Pseudomonadota</taxon>
        <taxon>Alphaproteobacteria</taxon>
        <taxon>Hyphomicrobiales</taxon>
        <taxon>Nitrobacteraceae</taxon>
        <taxon>Bradyrhizobium</taxon>
    </lineage>
</organism>
<dbReference type="Proteomes" id="UP000243904">
    <property type="component" value="Chromosome I"/>
</dbReference>
<reference evidence="3" key="1">
    <citation type="submission" date="2016-10" db="EMBL/GenBank/DDBJ databases">
        <authorList>
            <person name="Varghese N."/>
            <person name="Submissions S."/>
        </authorList>
    </citation>
    <scope>NUCLEOTIDE SEQUENCE [LARGE SCALE GENOMIC DNA]</scope>
    <source>
        <strain evidence="3">GAS369</strain>
    </source>
</reference>
<gene>
    <name evidence="2" type="ORF">SAMN05444158_3120</name>
</gene>
<dbReference type="EMBL" id="LT629750">
    <property type="protein sequence ID" value="SDS76439.1"/>
    <property type="molecule type" value="Genomic_DNA"/>
</dbReference>
<protein>
    <submittedName>
        <fullName evidence="2">Uncharacterized protein</fullName>
    </submittedName>
</protein>
<name>A0A1H1UX75_9BRAD</name>